<name>A0ABZ0QTN9_9FIRM</name>
<protein>
    <submittedName>
        <fullName evidence="1">Uncharacterized protein</fullName>
    </submittedName>
</protein>
<evidence type="ECO:0000313" key="2">
    <source>
        <dbReference type="Proteomes" id="UP001304683"/>
    </source>
</evidence>
<evidence type="ECO:0000313" key="1">
    <source>
        <dbReference type="EMBL" id="WPD19878.1"/>
    </source>
</evidence>
<dbReference type="RefSeq" id="WP_135225231.1">
    <property type="nucleotide sequence ID" value="NZ_CP132508.1"/>
</dbReference>
<accession>A0ABZ0QTN9</accession>
<sequence length="112" mass="12214">MPGTPAVTVALSGREMALLRNVADFAGFGCDIHAVEVEPAVDPQELEELVDVLDAAMEAAEAPALTRRQLEVAFGLLDYQQWQCPLATWCEVDDATQDELDALREKIQEAIS</sequence>
<keyword evidence="2" id="KW-1185">Reference proteome</keyword>
<dbReference type="EMBL" id="CP132508">
    <property type="protein sequence ID" value="WPD19878.1"/>
    <property type="molecule type" value="Genomic_DNA"/>
</dbReference>
<gene>
    <name evidence="1" type="ORF">Q5761_04305</name>
</gene>
<proteinExistence type="predicted"/>
<reference evidence="1 2" key="1">
    <citation type="submission" date="2023-08" db="EMBL/GenBank/DDBJ databases">
        <title>Genome sequence of Thermaerobacter compostii strain Ins1, a spore-forming filamentous bacterium isolated from a deep geothermal reservoir.</title>
        <authorList>
            <person name="Bregnard D."/>
            <person name="Gonzalez D."/>
            <person name="Junier P."/>
        </authorList>
    </citation>
    <scope>NUCLEOTIDE SEQUENCE [LARGE SCALE GENOMIC DNA]</scope>
    <source>
        <strain evidence="1 2">Ins1</strain>
    </source>
</reference>
<organism evidence="1 2">
    <name type="scientific">Thermaerobacter composti</name>
    <dbReference type="NCBI Taxonomy" id="554949"/>
    <lineage>
        <taxon>Bacteria</taxon>
        <taxon>Bacillati</taxon>
        <taxon>Bacillota</taxon>
        <taxon>Clostridia</taxon>
        <taxon>Eubacteriales</taxon>
        <taxon>Clostridiales Family XVII. Incertae Sedis</taxon>
        <taxon>Thermaerobacter</taxon>
    </lineage>
</organism>
<dbReference type="Proteomes" id="UP001304683">
    <property type="component" value="Chromosome"/>
</dbReference>